<dbReference type="InterPro" id="IPR002220">
    <property type="entry name" value="DapA-like"/>
</dbReference>
<dbReference type="Pfam" id="PF00701">
    <property type="entry name" value="DHDPS"/>
    <property type="match status" value="1"/>
</dbReference>
<comment type="caution">
    <text evidence="1">The sequence shown here is derived from an EMBL/GenBank/DDBJ whole genome shotgun (WGS) entry which is preliminary data.</text>
</comment>
<dbReference type="InterPro" id="IPR013785">
    <property type="entry name" value="Aldolase_TIM"/>
</dbReference>
<gene>
    <name evidence="1" type="ORF">QBC42DRAFT_7334</name>
</gene>
<evidence type="ECO:0000313" key="2">
    <source>
        <dbReference type="Proteomes" id="UP001321749"/>
    </source>
</evidence>
<dbReference type="Proteomes" id="UP001321749">
    <property type="component" value="Unassembled WGS sequence"/>
</dbReference>
<dbReference type="SUPFAM" id="SSF51569">
    <property type="entry name" value="Aldolase"/>
    <property type="match status" value="1"/>
</dbReference>
<dbReference type="SMART" id="SM01130">
    <property type="entry name" value="DHDPS"/>
    <property type="match status" value="1"/>
</dbReference>
<reference evidence="1" key="2">
    <citation type="submission" date="2023-06" db="EMBL/GenBank/DDBJ databases">
        <authorList>
            <consortium name="Lawrence Berkeley National Laboratory"/>
            <person name="Mondo S.J."/>
            <person name="Hensen N."/>
            <person name="Bonometti L."/>
            <person name="Westerberg I."/>
            <person name="Brannstrom I.O."/>
            <person name="Guillou S."/>
            <person name="Cros-Aarteil S."/>
            <person name="Calhoun S."/>
            <person name="Haridas S."/>
            <person name="Kuo A."/>
            <person name="Pangilinan J."/>
            <person name="Riley R."/>
            <person name="Labutti K."/>
            <person name="Andreopoulos B."/>
            <person name="Lipzen A."/>
            <person name="Chen C."/>
            <person name="Yanf M."/>
            <person name="Daum C."/>
            <person name="Ng V."/>
            <person name="Clum A."/>
            <person name="Steindorff A."/>
            <person name="Ohm R."/>
            <person name="Martin F."/>
            <person name="Silar P."/>
            <person name="Natvig D."/>
            <person name="Lalanne C."/>
            <person name="Gautier V."/>
            <person name="Ament-Velasquez S.L."/>
            <person name="Kruys A."/>
            <person name="Hutchinson M.I."/>
            <person name="Powell A.J."/>
            <person name="Barry K."/>
            <person name="Miller A.N."/>
            <person name="Grigoriev I.V."/>
            <person name="Debuchy R."/>
            <person name="Gladieux P."/>
            <person name="Thoren M.H."/>
            <person name="Johannesson H."/>
        </authorList>
    </citation>
    <scope>NUCLEOTIDE SEQUENCE</scope>
    <source>
        <strain evidence="1">PSN324</strain>
    </source>
</reference>
<dbReference type="AlphaFoldDB" id="A0AAV9HG38"/>
<dbReference type="CDD" id="cd00408">
    <property type="entry name" value="DHDPS-like"/>
    <property type="match status" value="1"/>
</dbReference>
<accession>A0AAV9HG38</accession>
<name>A0AAV9HG38_9PEZI</name>
<keyword evidence="2" id="KW-1185">Reference proteome</keyword>
<dbReference type="PANTHER" id="PTHR12128:SF68">
    <property type="entry name" value="DIHYDRODIPICOLINATE SYNTHETASE"/>
    <property type="match status" value="1"/>
</dbReference>
<evidence type="ECO:0000313" key="1">
    <source>
        <dbReference type="EMBL" id="KAK4459462.1"/>
    </source>
</evidence>
<organism evidence="1 2">
    <name type="scientific">Cladorrhinum samala</name>
    <dbReference type="NCBI Taxonomy" id="585594"/>
    <lineage>
        <taxon>Eukaryota</taxon>
        <taxon>Fungi</taxon>
        <taxon>Dikarya</taxon>
        <taxon>Ascomycota</taxon>
        <taxon>Pezizomycotina</taxon>
        <taxon>Sordariomycetes</taxon>
        <taxon>Sordariomycetidae</taxon>
        <taxon>Sordariales</taxon>
        <taxon>Podosporaceae</taxon>
        <taxon>Cladorrhinum</taxon>
    </lineage>
</organism>
<reference evidence="1" key="1">
    <citation type="journal article" date="2023" name="Mol. Phylogenet. Evol.">
        <title>Genome-scale phylogeny and comparative genomics of the fungal order Sordariales.</title>
        <authorList>
            <person name="Hensen N."/>
            <person name="Bonometti L."/>
            <person name="Westerberg I."/>
            <person name="Brannstrom I.O."/>
            <person name="Guillou S."/>
            <person name="Cros-Aarteil S."/>
            <person name="Calhoun S."/>
            <person name="Haridas S."/>
            <person name="Kuo A."/>
            <person name="Mondo S."/>
            <person name="Pangilinan J."/>
            <person name="Riley R."/>
            <person name="LaButti K."/>
            <person name="Andreopoulos B."/>
            <person name="Lipzen A."/>
            <person name="Chen C."/>
            <person name="Yan M."/>
            <person name="Daum C."/>
            <person name="Ng V."/>
            <person name="Clum A."/>
            <person name="Steindorff A."/>
            <person name="Ohm R.A."/>
            <person name="Martin F."/>
            <person name="Silar P."/>
            <person name="Natvig D.O."/>
            <person name="Lalanne C."/>
            <person name="Gautier V."/>
            <person name="Ament-Velasquez S.L."/>
            <person name="Kruys A."/>
            <person name="Hutchinson M.I."/>
            <person name="Powell A.J."/>
            <person name="Barry K."/>
            <person name="Miller A.N."/>
            <person name="Grigoriev I.V."/>
            <person name="Debuchy R."/>
            <person name="Gladieux P."/>
            <person name="Hiltunen Thoren M."/>
            <person name="Johannesson H."/>
        </authorList>
    </citation>
    <scope>NUCLEOTIDE SEQUENCE</scope>
    <source>
        <strain evidence="1">PSN324</strain>
    </source>
</reference>
<dbReference type="Gene3D" id="3.20.20.70">
    <property type="entry name" value="Aldolase class I"/>
    <property type="match status" value="1"/>
</dbReference>
<sequence length="329" mass="35427">MAPLIPPRGVWVPVPTLFHSPSDSVQKTASNQLALNLEAQVGHAVQLAKDGITGLVLLGSSGEAVHLTRTERSALVKAVRTGLDDAGFKDYPIMAGVLTNGLDETLQQLKDFAEAGAQWGLVLVPGYFGAGATQEGIVEYFSIVEQQSPIPVLVYNYPGVTNGVTVLPETYRKLAALEGVVGCKMSHGNVSYHVQVSLDPKIDQDKFRVFSGFGQQLGPIVLFGAAGVIDGLSAFYPKTVVKLFNLLEKGPFSQETKPEISRLQYLVSLAEEFIVRNGIAGIKEGVFRVKGFGTSAGVRPPLVGRMKDEEWEKARKEFLAGIDEVESTL</sequence>
<protein>
    <submittedName>
        <fullName evidence="1">Uncharacterized protein</fullName>
    </submittedName>
</protein>
<proteinExistence type="predicted"/>
<dbReference type="GO" id="GO:0008840">
    <property type="term" value="F:4-hydroxy-tetrahydrodipicolinate synthase activity"/>
    <property type="evidence" value="ECO:0007669"/>
    <property type="project" value="TreeGrafter"/>
</dbReference>
<dbReference type="PANTHER" id="PTHR12128">
    <property type="entry name" value="DIHYDRODIPICOLINATE SYNTHASE"/>
    <property type="match status" value="1"/>
</dbReference>
<dbReference type="EMBL" id="MU865036">
    <property type="protein sequence ID" value="KAK4459462.1"/>
    <property type="molecule type" value="Genomic_DNA"/>
</dbReference>
<dbReference type="PRINTS" id="PR00146">
    <property type="entry name" value="DHPICSNTHASE"/>
</dbReference>